<accession>G0NI02</accession>
<reference evidence="3" key="1">
    <citation type="submission" date="2011-07" db="EMBL/GenBank/DDBJ databases">
        <authorList>
            <consortium name="Caenorhabditis brenneri Sequencing and Analysis Consortium"/>
            <person name="Wilson R.K."/>
        </authorList>
    </citation>
    <scope>NUCLEOTIDE SEQUENCE [LARGE SCALE GENOMIC DNA]</scope>
    <source>
        <strain evidence="3">PB2801</strain>
    </source>
</reference>
<organism evidence="3">
    <name type="scientific">Caenorhabditis brenneri</name>
    <name type="common">Nematode worm</name>
    <dbReference type="NCBI Taxonomy" id="135651"/>
    <lineage>
        <taxon>Eukaryota</taxon>
        <taxon>Metazoa</taxon>
        <taxon>Ecdysozoa</taxon>
        <taxon>Nematoda</taxon>
        <taxon>Chromadorea</taxon>
        <taxon>Rhabditida</taxon>
        <taxon>Rhabditina</taxon>
        <taxon>Rhabditomorpha</taxon>
        <taxon>Rhabditoidea</taxon>
        <taxon>Rhabditidae</taxon>
        <taxon>Peloderinae</taxon>
        <taxon>Caenorhabditis</taxon>
    </lineage>
</organism>
<protein>
    <submittedName>
        <fullName evidence="2">Uncharacterized protein</fullName>
    </submittedName>
</protein>
<feature type="region of interest" description="Disordered" evidence="1">
    <location>
        <begin position="1"/>
        <end position="52"/>
    </location>
</feature>
<evidence type="ECO:0000313" key="3">
    <source>
        <dbReference type="Proteomes" id="UP000008068"/>
    </source>
</evidence>
<dbReference type="HOGENOM" id="CLU_1054575_0_0_1"/>
<feature type="compositionally biased region" description="Low complexity" evidence="1">
    <location>
        <begin position="34"/>
        <end position="51"/>
    </location>
</feature>
<dbReference type="Proteomes" id="UP000008068">
    <property type="component" value="Unassembled WGS sequence"/>
</dbReference>
<feature type="compositionally biased region" description="Basic residues" evidence="1">
    <location>
        <begin position="16"/>
        <end position="31"/>
    </location>
</feature>
<evidence type="ECO:0000313" key="2">
    <source>
        <dbReference type="EMBL" id="EGT31634.1"/>
    </source>
</evidence>
<sequence>MENNKFCKSIPSEVKNHKKSQGRTPSSKKRAITTDDCNSTSSSTVSPSSNTAAQSYKKLVSSRSTFIPPLAAPMTPFTMVAPPSFPSTFNEPPFGNPNNFQHRMMTDSAALTHPPSSGLKGYQDQTFLPPTPTDNVAMNQSYNPTGHLNQPSFQPNATPAHLATPSAHDFSMNQHYQSFEMWNESQIDGVFMPPQNQSNTMPANNHSQNNAHSGNMANMQMGYEFPPFPYFDEVDTSTQNGSDGAHFDFGFQ</sequence>
<keyword evidence="3" id="KW-1185">Reference proteome</keyword>
<name>G0NI02_CAEBE</name>
<gene>
    <name evidence="2" type="ORF">CAEBREN_02401</name>
</gene>
<dbReference type="InParanoid" id="G0NI02"/>
<evidence type="ECO:0000256" key="1">
    <source>
        <dbReference type="SAM" id="MobiDB-lite"/>
    </source>
</evidence>
<dbReference type="EMBL" id="GL379887">
    <property type="protein sequence ID" value="EGT31634.1"/>
    <property type="molecule type" value="Genomic_DNA"/>
</dbReference>
<proteinExistence type="predicted"/>
<dbReference type="AlphaFoldDB" id="G0NI02"/>